<sequence>MSHGFEGDGQSDAVAKILGITAEQAEQYVTIDTNESDDGLIYNYIAVFDEATPPEVLEAAGVSDGDLSVEISVNAFDEEE</sequence>
<evidence type="ECO:0000313" key="2">
    <source>
        <dbReference type="Proteomes" id="UP001154922"/>
    </source>
</evidence>
<evidence type="ECO:0000313" key="1">
    <source>
        <dbReference type="EMBL" id="MCD7040048.1"/>
    </source>
</evidence>
<reference evidence="1 2" key="1">
    <citation type="journal article" date="2022" name="Int. J. Syst. Evol. Microbiol.">
        <title>Pseudomonas petroselini sp. nov., a pathogen causing bacterial rot of parsley in Japan.</title>
        <authorList>
            <person name="Sawada H."/>
            <person name="Fujikawa T."/>
            <person name="Osada S."/>
            <person name="Satou M."/>
        </authorList>
    </citation>
    <scope>NUCLEOTIDE SEQUENCE [LARGE SCALE GENOMIC DNA]</scope>
    <source>
        <strain evidence="1 2">MAFF 311096</strain>
    </source>
</reference>
<name>A0ABS8QYE4_9PSED</name>
<comment type="caution">
    <text evidence="1">The sequence shown here is derived from an EMBL/GenBank/DDBJ whole genome shotgun (WGS) entry which is preliminary data.</text>
</comment>
<accession>A0ABS8QYE4</accession>
<reference evidence="1 2" key="2">
    <citation type="journal article" date="2023" name="Plant Pathol.">
        <title>Dismantling and reorganizing Pseudomonas marginalis sensu#lato.</title>
        <authorList>
            <person name="Sawada H."/>
            <person name="Fujikawa T."/>
            <person name="Satou M."/>
        </authorList>
    </citation>
    <scope>NUCLEOTIDE SEQUENCE [LARGE SCALE GENOMIC DNA]</scope>
    <source>
        <strain evidence="1 2">MAFF 311096</strain>
    </source>
</reference>
<dbReference type="RefSeq" id="WP_231808876.1">
    <property type="nucleotide sequence ID" value="NZ_JAJOZG010000106.1"/>
</dbReference>
<dbReference type="EMBL" id="JAJOZI010000091">
    <property type="protein sequence ID" value="MCD7040048.1"/>
    <property type="molecule type" value="Genomic_DNA"/>
</dbReference>
<organism evidence="1 2">
    <name type="scientific">Pseudomonas petroselini</name>
    <dbReference type="NCBI Taxonomy" id="2899822"/>
    <lineage>
        <taxon>Bacteria</taxon>
        <taxon>Pseudomonadati</taxon>
        <taxon>Pseudomonadota</taxon>
        <taxon>Gammaproteobacteria</taxon>
        <taxon>Pseudomonadales</taxon>
        <taxon>Pseudomonadaceae</taxon>
        <taxon>Pseudomonas</taxon>
    </lineage>
</organism>
<gene>
    <name evidence="1" type="ORF">LRQ20_17165</name>
</gene>
<protein>
    <submittedName>
        <fullName evidence="1">Uncharacterized protein</fullName>
    </submittedName>
</protein>
<proteinExistence type="predicted"/>
<keyword evidence="2" id="KW-1185">Reference proteome</keyword>
<dbReference type="Proteomes" id="UP001154922">
    <property type="component" value="Unassembled WGS sequence"/>
</dbReference>